<comment type="caution">
    <text evidence="1">The sequence shown here is derived from an EMBL/GenBank/DDBJ whole genome shotgun (WGS) entry which is preliminary data.</text>
</comment>
<protein>
    <submittedName>
        <fullName evidence="1">Uncharacterized protein</fullName>
    </submittedName>
</protein>
<dbReference type="Proteomes" id="UP000030428">
    <property type="component" value="Unassembled WGS sequence"/>
</dbReference>
<name>A0A0A6P736_9GAMM</name>
<evidence type="ECO:0000313" key="1">
    <source>
        <dbReference type="EMBL" id="KHD06598.1"/>
    </source>
</evidence>
<organism evidence="1 2">
    <name type="scientific">Candidatus Thiomargarita nelsonii</name>
    <dbReference type="NCBI Taxonomy" id="1003181"/>
    <lineage>
        <taxon>Bacteria</taxon>
        <taxon>Pseudomonadati</taxon>
        <taxon>Pseudomonadota</taxon>
        <taxon>Gammaproteobacteria</taxon>
        <taxon>Thiotrichales</taxon>
        <taxon>Thiotrichaceae</taxon>
        <taxon>Thiomargarita</taxon>
    </lineage>
</organism>
<reference evidence="1 2" key="1">
    <citation type="journal article" date="2016" name="Front. Microbiol.">
        <title>Single-Cell (Meta-)Genomics of a Dimorphic Candidatus Thiomargarita nelsonii Reveals Genomic Plasticity.</title>
        <authorList>
            <person name="Flood B.E."/>
            <person name="Fliss P."/>
            <person name="Jones D.S."/>
            <person name="Dick G.J."/>
            <person name="Jain S."/>
            <person name="Kaster A.K."/>
            <person name="Winkel M."/>
            <person name="Mussmann M."/>
            <person name="Bailey J."/>
        </authorList>
    </citation>
    <scope>NUCLEOTIDE SEQUENCE [LARGE SCALE GENOMIC DNA]</scope>
    <source>
        <strain evidence="1">Hydrate Ridge</strain>
    </source>
</reference>
<gene>
    <name evidence="1" type="ORF">PN36_09320</name>
</gene>
<dbReference type="EMBL" id="JSZA02000028">
    <property type="protein sequence ID" value="KHD06598.1"/>
    <property type="molecule type" value="Genomic_DNA"/>
</dbReference>
<dbReference type="AlphaFoldDB" id="A0A0A6P736"/>
<accession>A0A0A6P736</accession>
<evidence type="ECO:0000313" key="2">
    <source>
        <dbReference type="Proteomes" id="UP000030428"/>
    </source>
</evidence>
<proteinExistence type="predicted"/>
<sequence length="120" mass="13892">MKKLYNYLIIKKNLSHHNVWHSKNRLENNEWEYFIKLFDSNQYWSETARVIADNLNSFNINTGGSTTLAFNVIGLAGVKCYVFDENGAYIGINAITDENRAYGRHQSLSIHTIRQLLGHK</sequence>
<keyword evidence="2" id="KW-1185">Reference proteome</keyword>